<keyword evidence="2" id="KW-0547">Nucleotide-binding</keyword>
<dbReference type="SUPFAM" id="SSF52540">
    <property type="entry name" value="P-loop containing nucleoside triphosphate hydrolases"/>
    <property type="match status" value="1"/>
</dbReference>
<dbReference type="Pfam" id="PF13401">
    <property type="entry name" value="AAA_22"/>
    <property type="match status" value="1"/>
</dbReference>
<keyword evidence="3" id="KW-1185">Reference proteome</keyword>
<accession>A0ABS3ATJ9</accession>
<feature type="domain" description="ORC1/DEAH AAA+ ATPase" evidence="1">
    <location>
        <begin position="28"/>
        <end position="138"/>
    </location>
</feature>
<proteinExistence type="predicted"/>
<dbReference type="GO" id="GO:0005524">
    <property type="term" value="F:ATP binding"/>
    <property type="evidence" value="ECO:0007669"/>
    <property type="project" value="UniProtKB-KW"/>
</dbReference>
<dbReference type="EMBL" id="JAFITO010000015">
    <property type="protein sequence ID" value="MBN4068428.1"/>
    <property type="molecule type" value="Genomic_DNA"/>
</dbReference>
<sequence>MKDVFAITGNVQRFLAGVETLTTAVRGRTGLMLAYGPPGTGKTETGQWYAQQHDVPYIRCKDITSRRSLLENIVGELGLAAKFRAEDLFRQAEDELVERNGIMILDEVDYLTKSGAIEVIRDLNDVTNFPILLMGMEETLANVRAYQHLYDRITAIVRFNLFDNKELTKLAEQVCEVRISADGISFIKERSKGRLRLSMQWFSKVEGLARRNGIDEISAAHLQTCKEK</sequence>
<dbReference type="PANTHER" id="PTHR35894">
    <property type="entry name" value="GENERAL SECRETION PATHWAY PROTEIN A-RELATED"/>
    <property type="match status" value="1"/>
</dbReference>
<evidence type="ECO:0000313" key="2">
    <source>
        <dbReference type="EMBL" id="MBN4068428.1"/>
    </source>
</evidence>
<dbReference type="InterPro" id="IPR049945">
    <property type="entry name" value="AAA_22"/>
</dbReference>
<name>A0ABS3ATJ9_9BACT</name>
<organism evidence="2 3">
    <name type="scientific">Desulfotalea psychrophila</name>
    <dbReference type="NCBI Taxonomy" id="84980"/>
    <lineage>
        <taxon>Bacteria</taxon>
        <taxon>Pseudomonadati</taxon>
        <taxon>Thermodesulfobacteriota</taxon>
        <taxon>Desulfobulbia</taxon>
        <taxon>Desulfobulbales</taxon>
        <taxon>Desulfocapsaceae</taxon>
        <taxon>Desulfotalea</taxon>
    </lineage>
</organism>
<reference evidence="2 3" key="1">
    <citation type="submission" date="2021-02" db="EMBL/GenBank/DDBJ databases">
        <title>Activity-based single-cell genomes from oceanic crustal fluid captures similar information to metagenomic and metatranscriptomic surveys with orders of magnitude less sampling.</title>
        <authorList>
            <person name="D'Angelo T.S."/>
            <person name="Orcutt B.N."/>
        </authorList>
    </citation>
    <scope>NUCLEOTIDE SEQUENCE [LARGE SCALE GENOMIC DNA]</scope>
    <source>
        <strain evidence="2">AH-315-G02</strain>
    </source>
</reference>
<evidence type="ECO:0000313" key="3">
    <source>
        <dbReference type="Proteomes" id="UP000717534"/>
    </source>
</evidence>
<gene>
    <name evidence="2" type="ORF">JYU06_02745</name>
</gene>
<protein>
    <submittedName>
        <fullName evidence="2">ATP-binding protein</fullName>
    </submittedName>
</protein>
<dbReference type="InterPro" id="IPR052026">
    <property type="entry name" value="ExeA_AAA_ATPase_DNA-bind"/>
</dbReference>
<comment type="caution">
    <text evidence="2">The sequence shown here is derived from an EMBL/GenBank/DDBJ whole genome shotgun (WGS) entry which is preliminary data.</text>
</comment>
<dbReference type="InterPro" id="IPR027417">
    <property type="entry name" value="P-loop_NTPase"/>
</dbReference>
<evidence type="ECO:0000259" key="1">
    <source>
        <dbReference type="Pfam" id="PF13401"/>
    </source>
</evidence>
<dbReference type="Gene3D" id="3.40.50.300">
    <property type="entry name" value="P-loop containing nucleotide triphosphate hydrolases"/>
    <property type="match status" value="1"/>
</dbReference>
<dbReference type="PANTHER" id="PTHR35894:SF5">
    <property type="entry name" value="MU-LIKE PROPHAGE FLUMU DNA TRANSPOSITION PROTEIN B"/>
    <property type="match status" value="1"/>
</dbReference>
<keyword evidence="2" id="KW-0067">ATP-binding</keyword>
<dbReference type="Proteomes" id="UP000717534">
    <property type="component" value="Unassembled WGS sequence"/>
</dbReference>